<gene>
    <name evidence="3" type="ORF">AAE3_LOCUS8995</name>
</gene>
<protein>
    <submittedName>
        <fullName evidence="3">Uncharacterized protein</fullName>
    </submittedName>
</protein>
<evidence type="ECO:0000313" key="3">
    <source>
        <dbReference type="EMBL" id="CAA7266766.1"/>
    </source>
</evidence>
<dbReference type="EMBL" id="CACVBS010000056">
    <property type="protein sequence ID" value="CAA7266766.1"/>
    <property type="molecule type" value="Genomic_DNA"/>
</dbReference>
<evidence type="ECO:0000256" key="1">
    <source>
        <dbReference type="SAM" id="Coils"/>
    </source>
</evidence>
<proteinExistence type="predicted"/>
<keyword evidence="1" id="KW-0175">Coiled coil</keyword>
<comment type="caution">
    <text evidence="3">The sequence shown here is derived from an EMBL/GenBank/DDBJ whole genome shotgun (WGS) entry which is preliminary data.</text>
</comment>
<keyword evidence="4" id="KW-1185">Reference proteome</keyword>
<dbReference type="OrthoDB" id="3008788at2759"/>
<name>A0A8S0WVH7_CYCAE</name>
<evidence type="ECO:0000256" key="2">
    <source>
        <dbReference type="SAM" id="MobiDB-lite"/>
    </source>
</evidence>
<feature type="compositionally biased region" description="Polar residues" evidence="2">
    <location>
        <begin position="365"/>
        <end position="379"/>
    </location>
</feature>
<sequence length="494" mass="56134">MNHTPYANPFTEQLSDLVASPSSSRLLYLLPPCLILLAIDVVVRLSSPNRQIEPPVEIVESPSMKMQRRKEDFKRLSERAHQVLANFRELDKRLLVDGVRSKDAHRLLQRQRNFAHHRKRLAVFHATLSHPSPALPLSPACPLTTSPAPTPAPIPKKPELVGKPFQSFCERLLTQNKIWKQERQIRALQRSLDTVRSSTCSNAFTAFCDRLLLSNTIWRLQRELGQLVSETEKLKRSRVAAVIRAAKQMVVDVRRERMTEEFVKELIAELDECRLKMANLREEHEKEMAEMAGDWRKDCRRLSREVERLKLAQDAYLWEQELSNGLEDELMTRLALSEWRFDPVAGSSVPELDEDTETLSEGESEQMSIMSNTSTSTFVGSAGVPSPSRKLSFEESTPSKRHRRAQLTPLKIVLRQSSSSSLSIANSPHSAISSPGTYEPASYVGFSFNPIFFAKKKEDDDTPTGVRTRAISLPSHNTGKEKASSQPKRVQWRF</sequence>
<feature type="region of interest" description="Disordered" evidence="2">
    <location>
        <begin position="457"/>
        <end position="494"/>
    </location>
</feature>
<feature type="compositionally biased region" description="Acidic residues" evidence="2">
    <location>
        <begin position="351"/>
        <end position="364"/>
    </location>
</feature>
<dbReference type="Proteomes" id="UP000467700">
    <property type="component" value="Unassembled WGS sequence"/>
</dbReference>
<reference evidence="3 4" key="1">
    <citation type="submission" date="2020-01" db="EMBL/GenBank/DDBJ databases">
        <authorList>
            <person name="Gupta K D."/>
        </authorList>
    </citation>
    <scope>NUCLEOTIDE SEQUENCE [LARGE SCALE GENOMIC DNA]</scope>
</reference>
<feature type="coiled-coil region" evidence="1">
    <location>
        <begin position="263"/>
        <end position="290"/>
    </location>
</feature>
<organism evidence="3 4">
    <name type="scientific">Cyclocybe aegerita</name>
    <name type="common">Black poplar mushroom</name>
    <name type="synonym">Agrocybe aegerita</name>
    <dbReference type="NCBI Taxonomy" id="1973307"/>
    <lineage>
        <taxon>Eukaryota</taxon>
        <taxon>Fungi</taxon>
        <taxon>Dikarya</taxon>
        <taxon>Basidiomycota</taxon>
        <taxon>Agaricomycotina</taxon>
        <taxon>Agaricomycetes</taxon>
        <taxon>Agaricomycetidae</taxon>
        <taxon>Agaricales</taxon>
        <taxon>Agaricineae</taxon>
        <taxon>Bolbitiaceae</taxon>
        <taxon>Cyclocybe</taxon>
    </lineage>
</organism>
<accession>A0A8S0WVH7</accession>
<evidence type="ECO:0000313" key="4">
    <source>
        <dbReference type="Proteomes" id="UP000467700"/>
    </source>
</evidence>
<dbReference type="AlphaFoldDB" id="A0A8S0WVH7"/>
<feature type="region of interest" description="Disordered" evidence="2">
    <location>
        <begin position="346"/>
        <end position="402"/>
    </location>
</feature>